<dbReference type="EMBL" id="JACYCC010000036">
    <property type="protein sequence ID" value="KAF8681415.1"/>
    <property type="molecule type" value="Genomic_DNA"/>
</dbReference>
<evidence type="ECO:0000256" key="1">
    <source>
        <dbReference type="SAM" id="MobiDB-lite"/>
    </source>
</evidence>
<evidence type="ECO:0000313" key="2">
    <source>
        <dbReference type="EMBL" id="KAF8681415.1"/>
    </source>
</evidence>
<gene>
    <name evidence="2" type="ORF">RHS04_02938</name>
</gene>
<dbReference type="AlphaFoldDB" id="A0A8H7H9T4"/>
<name>A0A8H7H9T4_9AGAM</name>
<accession>A0A8H7H9T4</accession>
<reference evidence="2" key="1">
    <citation type="submission" date="2020-09" db="EMBL/GenBank/DDBJ databases">
        <title>Comparative genome analyses of four rice-infecting Rhizoctonia solani isolates reveal extensive enrichment of homogalacturonan modification genes.</title>
        <authorList>
            <person name="Lee D.-Y."/>
            <person name="Jeon J."/>
            <person name="Kim K.-T."/>
            <person name="Cheong K."/>
            <person name="Song H."/>
            <person name="Choi G."/>
            <person name="Ko J."/>
            <person name="Opiyo S.O."/>
            <person name="Zuo S."/>
            <person name="Madhav S."/>
            <person name="Lee Y.-H."/>
            <person name="Wang G.-L."/>
        </authorList>
    </citation>
    <scope>NUCLEOTIDE SEQUENCE</scope>
    <source>
        <strain evidence="2">AG1-IA YN-7</strain>
    </source>
</reference>
<feature type="compositionally biased region" description="Polar residues" evidence="1">
    <location>
        <begin position="9"/>
        <end position="21"/>
    </location>
</feature>
<organism evidence="2 3">
    <name type="scientific">Rhizoctonia solani</name>
    <dbReference type="NCBI Taxonomy" id="456999"/>
    <lineage>
        <taxon>Eukaryota</taxon>
        <taxon>Fungi</taxon>
        <taxon>Dikarya</taxon>
        <taxon>Basidiomycota</taxon>
        <taxon>Agaricomycotina</taxon>
        <taxon>Agaricomycetes</taxon>
        <taxon>Cantharellales</taxon>
        <taxon>Ceratobasidiaceae</taxon>
        <taxon>Rhizoctonia</taxon>
    </lineage>
</organism>
<sequence length="183" mass="20115">MSAGGVRTLANNTRAGGSESTDMGLGGQICCLVLILAIYESDAQGHQECSVGYNVKTPRLAKKAGSWSWFEVRVAQPVDKEDTNRLEVKRHLDGSEMSWCSHAHPVDQETAQQQGNFAEHKGLVFDSDHELWDEVGEGDVLQVVMKVQFGGWANKASDGMLQISTWWEPSTEMLDMMGQSGKI</sequence>
<evidence type="ECO:0000313" key="3">
    <source>
        <dbReference type="Proteomes" id="UP000650582"/>
    </source>
</evidence>
<protein>
    <submittedName>
        <fullName evidence="2">Uncharacterized protein</fullName>
    </submittedName>
</protein>
<feature type="region of interest" description="Disordered" evidence="1">
    <location>
        <begin position="1"/>
        <end position="21"/>
    </location>
</feature>
<dbReference type="Proteomes" id="UP000650582">
    <property type="component" value="Unassembled WGS sequence"/>
</dbReference>
<comment type="caution">
    <text evidence="2">The sequence shown here is derived from an EMBL/GenBank/DDBJ whole genome shotgun (WGS) entry which is preliminary data.</text>
</comment>
<proteinExistence type="predicted"/>